<feature type="compositionally biased region" description="Pro residues" evidence="1">
    <location>
        <begin position="94"/>
        <end position="103"/>
    </location>
</feature>
<name>A0AAW0TR75_SCYPA</name>
<comment type="caution">
    <text evidence="2">The sequence shown here is derived from an EMBL/GenBank/DDBJ whole genome shotgun (WGS) entry which is preliminary data.</text>
</comment>
<protein>
    <submittedName>
        <fullName evidence="2">Uncharacterized protein</fullName>
    </submittedName>
</protein>
<feature type="compositionally biased region" description="Basic and acidic residues" evidence="1">
    <location>
        <begin position="67"/>
        <end position="76"/>
    </location>
</feature>
<reference evidence="2 3" key="1">
    <citation type="submission" date="2023-03" db="EMBL/GenBank/DDBJ databases">
        <title>High-quality genome of Scylla paramamosain provides insights in environmental adaptation.</title>
        <authorList>
            <person name="Zhang L."/>
        </authorList>
    </citation>
    <scope>NUCLEOTIDE SEQUENCE [LARGE SCALE GENOMIC DNA]</scope>
    <source>
        <strain evidence="2">LZ_2023a</strain>
        <tissue evidence="2">Muscle</tissue>
    </source>
</reference>
<gene>
    <name evidence="2" type="ORF">O3P69_020664</name>
</gene>
<accession>A0AAW0TR75</accession>
<organism evidence="2 3">
    <name type="scientific">Scylla paramamosain</name>
    <name type="common">Mud crab</name>
    <dbReference type="NCBI Taxonomy" id="85552"/>
    <lineage>
        <taxon>Eukaryota</taxon>
        <taxon>Metazoa</taxon>
        <taxon>Ecdysozoa</taxon>
        <taxon>Arthropoda</taxon>
        <taxon>Crustacea</taxon>
        <taxon>Multicrustacea</taxon>
        <taxon>Malacostraca</taxon>
        <taxon>Eumalacostraca</taxon>
        <taxon>Eucarida</taxon>
        <taxon>Decapoda</taxon>
        <taxon>Pleocyemata</taxon>
        <taxon>Brachyura</taxon>
        <taxon>Eubrachyura</taxon>
        <taxon>Portunoidea</taxon>
        <taxon>Portunidae</taxon>
        <taxon>Portuninae</taxon>
        <taxon>Scylla</taxon>
    </lineage>
</organism>
<sequence>MEGVREGSGVEGGGGRRRRVEEVFRVTKSDSNKLPEALVNPARCPAAPPPARPRMPTAVLRGQPVESTRREEETSGRHTHSLTFGRCTNNPTDTMPPPPPPPLRPRRKETISPVVPITTHSPATLTG</sequence>
<evidence type="ECO:0000313" key="2">
    <source>
        <dbReference type="EMBL" id="KAK8388862.1"/>
    </source>
</evidence>
<proteinExistence type="predicted"/>
<evidence type="ECO:0000313" key="3">
    <source>
        <dbReference type="Proteomes" id="UP001487740"/>
    </source>
</evidence>
<feature type="compositionally biased region" description="Basic and acidic residues" evidence="1">
    <location>
        <begin position="19"/>
        <end position="33"/>
    </location>
</feature>
<feature type="compositionally biased region" description="Polar residues" evidence="1">
    <location>
        <begin position="118"/>
        <end position="127"/>
    </location>
</feature>
<feature type="region of interest" description="Disordered" evidence="1">
    <location>
        <begin position="1"/>
        <end position="127"/>
    </location>
</feature>
<dbReference type="AlphaFoldDB" id="A0AAW0TR75"/>
<keyword evidence="3" id="KW-1185">Reference proteome</keyword>
<evidence type="ECO:0000256" key="1">
    <source>
        <dbReference type="SAM" id="MobiDB-lite"/>
    </source>
</evidence>
<dbReference type="Proteomes" id="UP001487740">
    <property type="component" value="Unassembled WGS sequence"/>
</dbReference>
<dbReference type="EMBL" id="JARAKH010000028">
    <property type="protein sequence ID" value="KAK8388862.1"/>
    <property type="molecule type" value="Genomic_DNA"/>
</dbReference>